<dbReference type="PANTHER" id="PTHR12066:SF0">
    <property type="entry name" value="TELOMERASE REVERSE TRANSCRIPTASE"/>
    <property type="match status" value="1"/>
</dbReference>
<evidence type="ECO:0000313" key="10">
    <source>
        <dbReference type="EMBL" id="KAK5129537.1"/>
    </source>
</evidence>
<protein>
    <recommendedName>
        <fullName evidence="7">Telomerase reverse transcriptase</fullName>
        <ecNumber evidence="7">2.7.7.49</ecNumber>
    </recommendedName>
    <alternativeName>
        <fullName evidence="7">Telomerase catalytic subunit</fullName>
    </alternativeName>
</protein>
<evidence type="ECO:0000256" key="3">
    <source>
        <dbReference type="ARBA" id="ARBA00022723"/>
    </source>
</evidence>
<accession>A0ABR0KTF8</accession>
<evidence type="ECO:0000256" key="8">
    <source>
        <dbReference type="SAM" id="MobiDB-lite"/>
    </source>
</evidence>
<dbReference type="EC" id="2.7.7.49" evidence="7"/>
<keyword evidence="7" id="KW-0779">Telomere</keyword>
<keyword evidence="11" id="KW-1185">Reference proteome</keyword>
<dbReference type="InterPro" id="IPR003545">
    <property type="entry name" value="Telomerase_RT"/>
</dbReference>
<dbReference type="Gene3D" id="1.10.132.70">
    <property type="match status" value="2"/>
</dbReference>
<dbReference type="EMBL" id="JAVRRA010024766">
    <property type="protein sequence ID" value="KAK5129537.1"/>
    <property type="molecule type" value="Genomic_DNA"/>
</dbReference>
<comment type="function">
    <text evidence="7">Telomerase is a ribonucleoprotein enzyme essential for the replication of chromosome termini in most eukaryotes. It elongates telomeres. It is a reverse transcriptase that adds simple sequence repeats to chromosome ends by copying a template sequence within the RNA component of the enzyme.</text>
</comment>
<keyword evidence="4 7" id="KW-0460">Magnesium</keyword>
<dbReference type="SMART" id="SM00975">
    <property type="entry name" value="Telomerase_RBD"/>
    <property type="match status" value="1"/>
</dbReference>
<evidence type="ECO:0000259" key="9">
    <source>
        <dbReference type="SMART" id="SM00975"/>
    </source>
</evidence>
<sequence>MKHQPWSNLLPLLGNGGDRIMIDLILDCGIFIPVEGGAGNLQQLSGTPLCELKPTSMAKENHISLLKTPKITLAGSIASRVSDRATAAQTNKPMAIRFVRHRMLYAKAALNAKSDVRFGLRHIHVLNRFPDRDDSKQTIHIMKYIFPRQFGLHNVFTSAVDLKETVQPFKDYALREHEIIQANENRNRNKPVLKDDAGEQKPRLPKRLRGRAASLVHQLRQLHARCSYTELLRYYCPVQRRDVAAVCPSKTQEVHLSAAKAHGPLVEGCALLPRSQELPKREISFVDLATCEAHVSAFCRAVISTVVPDEFWGSTETKITGIPWLRPPGTIVTAKTSLSDVSKRREIFAELVYYIFDSLLIPLIRSNFYVTESNVHRNRLFYFRHDVWRTLSEPSLATLKLSMYEEMKTNQVVKILAARPLGFSQIRLLPKVFGVRPITNLRRRVLVRQNGRTVLGRSINSVMTPVFNVLNYEKVESPDLGTPV</sequence>
<evidence type="ECO:0000256" key="5">
    <source>
        <dbReference type="ARBA" id="ARBA00022918"/>
    </source>
</evidence>
<name>A0ABR0KTF8_9PEZI</name>
<dbReference type="GO" id="GO:0003964">
    <property type="term" value="F:RNA-directed DNA polymerase activity"/>
    <property type="evidence" value="ECO:0007669"/>
    <property type="project" value="UniProtKB-KW"/>
</dbReference>
<keyword evidence="7" id="KW-0539">Nucleus</keyword>
<feature type="domain" description="Telomerase ribonucleoprotein complex - RNA-binding" evidence="9">
    <location>
        <begin position="293"/>
        <end position="401"/>
    </location>
</feature>
<proteinExistence type="inferred from homology"/>
<keyword evidence="5 7" id="KW-0695">RNA-directed DNA polymerase</keyword>
<organism evidence="10 11">
    <name type="scientific">Cryomyces antarcticus</name>
    <dbReference type="NCBI Taxonomy" id="329879"/>
    <lineage>
        <taxon>Eukaryota</taxon>
        <taxon>Fungi</taxon>
        <taxon>Dikarya</taxon>
        <taxon>Ascomycota</taxon>
        <taxon>Pezizomycotina</taxon>
        <taxon>Dothideomycetes</taxon>
        <taxon>Dothideomycetes incertae sedis</taxon>
        <taxon>Cryomyces</taxon>
    </lineage>
</organism>
<dbReference type="PANTHER" id="PTHR12066">
    <property type="entry name" value="TELOMERASE REVERSE TRANSCRIPTASE"/>
    <property type="match status" value="1"/>
</dbReference>
<keyword evidence="7" id="KW-0158">Chromosome</keyword>
<feature type="region of interest" description="Disordered" evidence="8">
    <location>
        <begin position="183"/>
        <end position="204"/>
    </location>
</feature>
<keyword evidence="2 7" id="KW-0548">Nucleotidyltransferase</keyword>
<evidence type="ECO:0000256" key="6">
    <source>
        <dbReference type="ARBA" id="ARBA00048173"/>
    </source>
</evidence>
<feature type="compositionally biased region" description="Basic and acidic residues" evidence="8">
    <location>
        <begin position="192"/>
        <end position="202"/>
    </location>
</feature>
<comment type="similarity">
    <text evidence="7">Belongs to the reverse transcriptase family. Telomerase subfamily.</text>
</comment>
<comment type="subcellular location">
    <subcellularLocation>
        <location evidence="7">Nucleus</location>
    </subcellularLocation>
    <subcellularLocation>
        <location evidence="7">Chromosome</location>
        <location evidence="7">Telomere</location>
    </subcellularLocation>
</comment>
<keyword evidence="1 7" id="KW-0808">Transferase</keyword>
<keyword evidence="3 7" id="KW-0479">Metal-binding</keyword>
<dbReference type="Proteomes" id="UP001357485">
    <property type="component" value="Unassembled WGS sequence"/>
</dbReference>
<evidence type="ECO:0000256" key="1">
    <source>
        <dbReference type="ARBA" id="ARBA00022679"/>
    </source>
</evidence>
<evidence type="ECO:0000256" key="2">
    <source>
        <dbReference type="ARBA" id="ARBA00022695"/>
    </source>
</evidence>
<evidence type="ECO:0000313" key="11">
    <source>
        <dbReference type="Proteomes" id="UP001357485"/>
    </source>
</evidence>
<comment type="catalytic activity">
    <reaction evidence="6 7">
        <text>DNA(n) + a 2'-deoxyribonucleoside 5'-triphosphate = DNA(n+1) + diphosphate</text>
        <dbReference type="Rhea" id="RHEA:22508"/>
        <dbReference type="Rhea" id="RHEA-COMP:17339"/>
        <dbReference type="Rhea" id="RHEA-COMP:17340"/>
        <dbReference type="ChEBI" id="CHEBI:33019"/>
        <dbReference type="ChEBI" id="CHEBI:61560"/>
        <dbReference type="ChEBI" id="CHEBI:173112"/>
        <dbReference type="EC" id="2.7.7.49"/>
    </reaction>
</comment>
<reference evidence="10 11" key="1">
    <citation type="submission" date="2023-08" db="EMBL/GenBank/DDBJ databases">
        <title>Black Yeasts Isolated from many extreme environments.</title>
        <authorList>
            <person name="Coleine C."/>
            <person name="Stajich J.E."/>
            <person name="Selbmann L."/>
        </authorList>
    </citation>
    <scope>NUCLEOTIDE SEQUENCE [LARGE SCALE GENOMIC DNA]</scope>
    <source>
        <strain evidence="10 11">CCFEE 536</strain>
    </source>
</reference>
<dbReference type="Pfam" id="PF12009">
    <property type="entry name" value="Telomerase_RBD"/>
    <property type="match status" value="1"/>
</dbReference>
<dbReference type="InterPro" id="IPR021891">
    <property type="entry name" value="Telomerase_RBD"/>
</dbReference>
<evidence type="ECO:0000256" key="4">
    <source>
        <dbReference type="ARBA" id="ARBA00022842"/>
    </source>
</evidence>
<comment type="caution">
    <text evidence="10">The sequence shown here is derived from an EMBL/GenBank/DDBJ whole genome shotgun (WGS) entry which is preliminary data.</text>
</comment>
<gene>
    <name evidence="10" type="primary">EST2_2</name>
    <name evidence="10" type="ORF">LTR16_002100</name>
</gene>
<evidence type="ECO:0000256" key="7">
    <source>
        <dbReference type="RuleBase" id="RU365061"/>
    </source>
</evidence>